<keyword evidence="1" id="KW-0175">Coiled coil</keyword>
<dbReference type="RefSeq" id="WP_110507742.1">
    <property type="nucleotide sequence ID" value="NZ_NKTX01000106.1"/>
</dbReference>
<comment type="caution">
    <text evidence="2">The sequence shown here is derived from an EMBL/GenBank/DDBJ whole genome shotgun (WGS) entry which is preliminary data.</text>
</comment>
<sequence length="490" mass="57147">MDCHAYLQEHPAKTAQIAFCVSREGCYGKKDNNALFCFRKLNLWQRSGVLIVARLIRYGLYRGDEGLKDNFKSISENLSIIMQGPLHVGNIVQIANHSRHWRDLFPDAEIILSISTNEVMESIPQHERTGRERYKISHWHEPNVIASNAVNVIDYICDDVVLAEPTIPLPPIKPTDGPNNSSFMINAAKAGLNAASRKYVLRIRSDVIFLNKNFLSLYLENVDRPRRFRSILKQRVMICNLFTVNPFCVERLPYHYSDWFNFGLLSDVRNIWDVPLMSYSDTLFYKVNPHKKGSNFREVNFNTRIGVEQHIYTSFLKNNNHDYILDFHNDTRGTIDSLKVLENEFIIADANYIKVLTQDRSDYLTFDWVDYICIHYNQWAKLHTTSPANYRSIFLDKIEKSNKILQENSGTKDEIEREIEEFNEEGECHENHFSGNDKIKGLTIPGRVILPIYKLILIPKMKKKFEKDRIAFFEDSKNKIAKKVYNISYK</sequence>
<feature type="coiled-coil region" evidence="1">
    <location>
        <begin position="405"/>
        <end position="432"/>
    </location>
</feature>
<evidence type="ECO:0000256" key="1">
    <source>
        <dbReference type="SAM" id="Coils"/>
    </source>
</evidence>
<dbReference type="Proteomes" id="UP000247417">
    <property type="component" value="Unassembled WGS sequence"/>
</dbReference>
<proteinExistence type="predicted"/>
<reference evidence="2 3" key="1">
    <citation type="submission" date="2017-07" db="EMBL/GenBank/DDBJ databases">
        <title>A draft genome sequence of Komagataeibacter oboediens LMG 18849.</title>
        <authorList>
            <person name="Skraban J."/>
            <person name="Cleenwerck I."/>
            <person name="Vandamme P."/>
            <person name="Trcek J."/>
        </authorList>
    </citation>
    <scope>NUCLEOTIDE SEQUENCE [LARGE SCALE GENOMIC DNA]</scope>
    <source>
        <strain evidence="2 3">LMG 18849</strain>
    </source>
</reference>
<evidence type="ECO:0000313" key="2">
    <source>
        <dbReference type="EMBL" id="PYD78362.1"/>
    </source>
</evidence>
<evidence type="ECO:0000313" key="3">
    <source>
        <dbReference type="Proteomes" id="UP000247417"/>
    </source>
</evidence>
<organism evidence="2 3">
    <name type="scientific">Komagataeibacter oboediens</name>
    <dbReference type="NCBI Taxonomy" id="65958"/>
    <lineage>
        <taxon>Bacteria</taxon>
        <taxon>Pseudomonadati</taxon>
        <taxon>Pseudomonadota</taxon>
        <taxon>Alphaproteobacteria</taxon>
        <taxon>Acetobacterales</taxon>
        <taxon>Acetobacteraceae</taxon>
        <taxon>Komagataeibacter</taxon>
    </lineage>
</organism>
<name>A0A318QM83_9PROT</name>
<dbReference type="OrthoDB" id="6716726at2"/>
<gene>
    <name evidence="2" type="ORF">CFR80_16560</name>
</gene>
<accession>A0A318QM83</accession>
<protein>
    <recommendedName>
        <fullName evidence="4">WavE lipopolysaccharide synthesis</fullName>
    </recommendedName>
</protein>
<dbReference type="STRING" id="940286.GCA_000227565_00388"/>
<dbReference type="AlphaFoldDB" id="A0A318QM83"/>
<dbReference type="Pfam" id="PF07507">
    <property type="entry name" value="WavE"/>
    <property type="match status" value="1"/>
</dbReference>
<dbReference type="InterPro" id="IPR011122">
    <property type="entry name" value="WavE"/>
</dbReference>
<evidence type="ECO:0008006" key="4">
    <source>
        <dbReference type="Google" id="ProtNLM"/>
    </source>
</evidence>
<dbReference type="EMBL" id="NKTX01000106">
    <property type="protein sequence ID" value="PYD78362.1"/>
    <property type="molecule type" value="Genomic_DNA"/>
</dbReference>